<accession>A0ABT7FDV6</accession>
<dbReference type="RefSeq" id="WP_284485232.1">
    <property type="nucleotide sequence ID" value="NZ_JASNJE010000008.1"/>
</dbReference>
<evidence type="ECO:0000256" key="3">
    <source>
        <dbReference type="SAM" id="MobiDB-lite"/>
    </source>
</evidence>
<dbReference type="InterPro" id="IPR011049">
    <property type="entry name" value="Serralysin-like_metalloprot_C"/>
</dbReference>
<sequence length="311" mass="32770">MPTFQTSQSILNPISILDNLFELLMLDSTLVSSSATSAAFDIGTSTIEITGDGFVFDSSGPRTELVGGTIDTLHFAFSRPGYFYTLSELDLDAATLSAAAAQEDSGADPGAIEALIYPMDWTLYGNSLGDVILKDHQSIDGIPVSFSGDNTIWLEYGYDRFHAGAGNDTVHGGMLDDILWGGAGRDRLYGGAQHDTLFGNGGPDRLFGGNGSDQLNGGGGRDTLVGGRGNDDLRGGRDADRFVFNAAVLPEEDTIHDFEIDLDKIVIRSAGDIALSDTASGVDITDGLRIIHVLGVTSDDLDSGNLLLPAV</sequence>
<reference evidence="4 5" key="1">
    <citation type="submission" date="2023-05" db="EMBL/GenBank/DDBJ databases">
        <title>Sedimentitalea sp. nov. JM2-8.</title>
        <authorList>
            <person name="Huang J."/>
        </authorList>
    </citation>
    <scope>NUCLEOTIDE SEQUENCE [LARGE SCALE GENOMIC DNA]</scope>
    <source>
        <strain evidence="4 5">JM2-8</strain>
    </source>
</reference>
<evidence type="ECO:0000313" key="4">
    <source>
        <dbReference type="EMBL" id="MDK3073294.1"/>
    </source>
</evidence>
<dbReference type="SUPFAM" id="SSF51120">
    <property type="entry name" value="beta-Roll"/>
    <property type="match status" value="1"/>
</dbReference>
<dbReference type="PANTHER" id="PTHR38340">
    <property type="entry name" value="S-LAYER PROTEIN"/>
    <property type="match status" value="1"/>
</dbReference>
<gene>
    <name evidence="4" type="ORF">QO034_09250</name>
</gene>
<proteinExistence type="predicted"/>
<feature type="region of interest" description="Disordered" evidence="3">
    <location>
        <begin position="208"/>
        <end position="231"/>
    </location>
</feature>
<dbReference type="InterPro" id="IPR050557">
    <property type="entry name" value="RTX_toxin/Mannuronan_C5-epim"/>
</dbReference>
<dbReference type="PRINTS" id="PR00313">
    <property type="entry name" value="CABNDNGRPT"/>
</dbReference>
<dbReference type="PROSITE" id="PS00330">
    <property type="entry name" value="HEMOLYSIN_CALCIUM"/>
    <property type="match status" value="3"/>
</dbReference>
<name>A0ABT7FDV6_9RHOB</name>
<comment type="caution">
    <text evidence="4">The sequence shown here is derived from an EMBL/GenBank/DDBJ whole genome shotgun (WGS) entry which is preliminary data.</text>
</comment>
<keyword evidence="2" id="KW-0964">Secreted</keyword>
<dbReference type="Proteomes" id="UP001227126">
    <property type="component" value="Unassembled WGS sequence"/>
</dbReference>
<evidence type="ECO:0000313" key="5">
    <source>
        <dbReference type="Proteomes" id="UP001227126"/>
    </source>
</evidence>
<organism evidence="4 5">
    <name type="scientific">Sedimentitalea xiamensis</name>
    <dbReference type="NCBI Taxonomy" id="3050037"/>
    <lineage>
        <taxon>Bacteria</taxon>
        <taxon>Pseudomonadati</taxon>
        <taxon>Pseudomonadota</taxon>
        <taxon>Alphaproteobacteria</taxon>
        <taxon>Rhodobacterales</taxon>
        <taxon>Paracoccaceae</taxon>
        <taxon>Sedimentitalea</taxon>
    </lineage>
</organism>
<dbReference type="InterPro" id="IPR001343">
    <property type="entry name" value="Hemolysn_Ca-bd"/>
</dbReference>
<evidence type="ECO:0000256" key="2">
    <source>
        <dbReference type="ARBA" id="ARBA00022525"/>
    </source>
</evidence>
<dbReference type="InterPro" id="IPR018511">
    <property type="entry name" value="Hemolysin-typ_Ca-bd_CS"/>
</dbReference>
<protein>
    <submittedName>
        <fullName evidence="4">Calcium-binding protein</fullName>
    </submittedName>
</protein>
<keyword evidence="5" id="KW-1185">Reference proteome</keyword>
<dbReference type="PANTHER" id="PTHR38340:SF1">
    <property type="entry name" value="S-LAYER PROTEIN"/>
    <property type="match status" value="1"/>
</dbReference>
<dbReference type="Pfam" id="PF00353">
    <property type="entry name" value="HemolysinCabind"/>
    <property type="match status" value="2"/>
</dbReference>
<comment type="subcellular location">
    <subcellularLocation>
        <location evidence="1">Secreted</location>
    </subcellularLocation>
</comment>
<dbReference type="Gene3D" id="2.150.10.10">
    <property type="entry name" value="Serralysin-like metalloprotease, C-terminal"/>
    <property type="match status" value="2"/>
</dbReference>
<evidence type="ECO:0000256" key="1">
    <source>
        <dbReference type="ARBA" id="ARBA00004613"/>
    </source>
</evidence>
<feature type="compositionally biased region" description="Gly residues" evidence="3">
    <location>
        <begin position="208"/>
        <end position="221"/>
    </location>
</feature>
<dbReference type="EMBL" id="JASNJE010000008">
    <property type="protein sequence ID" value="MDK3073294.1"/>
    <property type="molecule type" value="Genomic_DNA"/>
</dbReference>